<feature type="compositionally biased region" description="Basic and acidic residues" evidence="1">
    <location>
        <begin position="37"/>
        <end position="67"/>
    </location>
</feature>
<accession>A0ABR0A081</accession>
<protein>
    <submittedName>
        <fullName evidence="2">Uncharacterized protein</fullName>
    </submittedName>
</protein>
<feature type="compositionally biased region" description="Polar residues" evidence="1">
    <location>
        <begin position="1"/>
        <end position="17"/>
    </location>
</feature>
<gene>
    <name evidence="2" type="ORF">OUZ56_000618</name>
</gene>
<feature type="region of interest" description="Disordered" evidence="1">
    <location>
        <begin position="1"/>
        <end position="67"/>
    </location>
</feature>
<proteinExistence type="predicted"/>
<keyword evidence="3" id="KW-1185">Reference proteome</keyword>
<dbReference type="Proteomes" id="UP001234178">
    <property type="component" value="Unassembled WGS sequence"/>
</dbReference>
<name>A0ABR0A081_9CRUS</name>
<dbReference type="EMBL" id="JAOYFB010000036">
    <property type="protein sequence ID" value="KAK4018570.1"/>
    <property type="molecule type" value="Genomic_DNA"/>
</dbReference>
<evidence type="ECO:0000256" key="1">
    <source>
        <dbReference type="SAM" id="MobiDB-lite"/>
    </source>
</evidence>
<organism evidence="2 3">
    <name type="scientific">Daphnia magna</name>
    <dbReference type="NCBI Taxonomy" id="35525"/>
    <lineage>
        <taxon>Eukaryota</taxon>
        <taxon>Metazoa</taxon>
        <taxon>Ecdysozoa</taxon>
        <taxon>Arthropoda</taxon>
        <taxon>Crustacea</taxon>
        <taxon>Branchiopoda</taxon>
        <taxon>Diplostraca</taxon>
        <taxon>Cladocera</taxon>
        <taxon>Anomopoda</taxon>
        <taxon>Daphniidae</taxon>
        <taxon>Daphnia</taxon>
    </lineage>
</organism>
<evidence type="ECO:0000313" key="3">
    <source>
        <dbReference type="Proteomes" id="UP001234178"/>
    </source>
</evidence>
<evidence type="ECO:0000313" key="2">
    <source>
        <dbReference type="EMBL" id="KAK4018570.1"/>
    </source>
</evidence>
<sequence>MLNPLSQDTFKTNSMQTKRYKQGNEKKTPPPAINLDNKGERERIEKLHNGPGKIEGKAVSRGETHAR</sequence>
<reference evidence="2 3" key="1">
    <citation type="journal article" date="2023" name="Nucleic Acids Res.">
        <title>The hologenome of Daphnia magna reveals possible DNA methylation and microbiome-mediated evolution of the host genome.</title>
        <authorList>
            <person name="Chaturvedi A."/>
            <person name="Li X."/>
            <person name="Dhandapani V."/>
            <person name="Marshall H."/>
            <person name="Kissane S."/>
            <person name="Cuenca-Cambronero M."/>
            <person name="Asole G."/>
            <person name="Calvet F."/>
            <person name="Ruiz-Romero M."/>
            <person name="Marangio P."/>
            <person name="Guigo R."/>
            <person name="Rago D."/>
            <person name="Mirbahai L."/>
            <person name="Eastwood N."/>
            <person name="Colbourne J.K."/>
            <person name="Zhou J."/>
            <person name="Mallon E."/>
            <person name="Orsini L."/>
        </authorList>
    </citation>
    <scope>NUCLEOTIDE SEQUENCE [LARGE SCALE GENOMIC DNA]</scope>
    <source>
        <strain evidence="2">LRV0_1</strain>
    </source>
</reference>
<comment type="caution">
    <text evidence="2">The sequence shown here is derived from an EMBL/GenBank/DDBJ whole genome shotgun (WGS) entry which is preliminary data.</text>
</comment>